<dbReference type="CDD" id="cd22160">
    <property type="entry name" value="F-box_AtFBL13-like"/>
    <property type="match status" value="1"/>
</dbReference>
<dbReference type="InterPro" id="IPR032675">
    <property type="entry name" value="LRR_dom_sf"/>
</dbReference>
<protein>
    <submittedName>
        <fullName evidence="4">F-box/LRR-repeat protein At3g59190-like</fullName>
    </submittedName>
</protein>
<dbReference type="AlphaFoldDB" id="A0A6P4DEF7"/>
<dbReference type="Pfam" id="PF00646">
    <property type="entry name" value="F-box"/>
    <property type="match status" value="1"/>
</dbReference>
<dbReference type="Pfam" id="PF08387">
    <property type="entry name" value="FBD"/>
    <property type="match status" value="1"/>
</dbReference>
<dbReference type="InterPro" id="IPR053781">
    <property type="entry name" value="F-box_AtFBL13-like"/>
</dbReference>
<dbReference type="InterPro" id="IPR036047">
    <property type="entry name" value="F-box-like_dom_sf"/>
</dbReference>
<name>A0A6P4DEF7_ARADU</name>
<dbReference type="SMART" id="SM00256">
    <property type="entry name" value="FBOX"/>
    <property type="match status" value="1"/>
</dbReference>
<evidence type="ECO:0000256" key="1">
    <source>
        <dbReference type="SAM" id="MobiDB-lite"/>
    </source>
</evidence>
<proteinExistence type="predicted"/>
<evidence type="ECO:0000313" key="3">
    <source>
        <dbReference type="Proteomes" id="UP000515211"/>
    </source>
</evidence>
<dbReference type="PANTHER" id="PTHR31900:SF30">
    <property type="entry name" value="SUPERFAMILY PROTEIN, PUTATIVE-RELATED"/>
    <property type="match status" value="1"/>
</dbReference>
<dbReference type="KEGG" id="adu:107488566"/>
<dbReference type="InterPro" id="IPR001810">
    <property type="entry name" value="F-box_dom"/>
</dbReference>
<dbReference type="Gene3D" id="3.80.10.10">
    <property type="entry name" value="Ribonuclease Inhibitor"/>
    <property type="match status" value="1"/>
</dbReference>
<dbReference type="Pfam" id="PF24758">
    <property type="entry name" value="LRR_At5g56370"/>
    <property type="match status" value="1"/>
</dbReference>
<dbReference type="OrthoDB" id="1298252at2759"/>
<dbReference type="SUPFAM" id="SSF52047">
    <property type="entry name" value="RNI-like"/>
    <property type="match status" value="1"/>
</dbReference>
<reference evidence="4" key="2">
    <citation type="submission" date="2025-08" db="UniProtKB">
        <authorList>
            <consortium name="RefSeq"/>
        </authorList>
    </citation>
    <scope>IDENTIFICATION</scope>
    <source>
        <tissue evidence="4">Whole plant</tissue>
    </source>
</reference>
<dbReference type="Gene3D" id="1.20.1280.50">
    <property type="match status" value="1"/>
</dbReference>
<dbReference type="InterPro" id="IPR055411">
    <property type="entry name" value="LRR_FXL15/At3g58940/PEG3-like"/>
</dbReference>
<accession>A0A6P4DEF7</accession>
<dbReference type="GeneID" id="107488566"/>
<keyword evidence="3" id="KW-1185">Reference proteome</keyword>
<dbReference type="PROSITE" id="PS50181">
    <property type="entry name" value="FBOX"/>
    <property type="match status" value="1"/>
</dbReference>
<evidence type="ECO:0000259" key="2">
    <source>
        <dbReference type="PROSITE" id="PS50181"/>
    </source>
</evidence>
<sequence>MGDETCLKKNKKKRLNRRKEENKGTNISDLPNALICEILSNLPTKEAIRTSVLSKHWRHQWKNIYKFELKEESHDRRENFKDFFVKRLLRGCNNSLSLKKFCLSCEVGEDAALINIWLTAFISSGIEELILDFESVTEQLYFPEGVFNSPTLKKFHLSMPFALILPLNYNFKNLKELTLKHVVFQDGPSTQQLFSSCRSLQDMTLVDCNWMNVGTVCICSPSLQSLTIREWNDDDEEQEEEEEENGRNQPPSQCQIVIIGSKLKTFSYDGDMANHYFFYCTGSVVNASVCIRAWQSSLENAFFVFKMLKAFPSVEKLSITDAAIETLCHAPCLIQHLPRFNKLTQLQVQTDMPMNFPCAAFITILRNSPCLQTLEFDNKGIYAAEEGDGAGALSIPACFGSHLKKITIHGFSGNSLELNAIKYLLRAMPVLEEFNIYSSAYVVNSVGGVDRLEDLYNKIIAFPRASQDCDLYLE</sequence>
<dbReference type="RefSeq" id="XP_015964813.1">
    <property type="nucleotide sequence ID" value="XM_016109327.3"/>
</dbReference>
<dbReference type="InterPro" id="IPR050232">
    <property type="entry name" value="FBL13/AtMIF1-like"/>
</dbReference>
<dbReference type="PANTHER" id="PTHR31900">
    <property type="entry name" value="F-BOX/RNI SUPERFAMILY PROTEIN-RELATED"/>
    <property type="match status" value="1"/>
</dbReference>
<dbReference type="Proteomes" id="UP000515211">
    <property type="component" value="Chromosome 5"/>
</dbReference>
<feature type="compositionally biased region" description="Acidic residues" evidence="1">
    <location>
        <begin position="232"/>
        <end position="244"/>
    </location>
</feature>
<gene>
    <name evidence="4" type="primary">LOC107488566</name>
</gene>
<evidence type="ECO:0000313" key="4">
    <source>
        <dbReference type="RefSeq" id="XP_015964813.1"/>
    </source>
</evidence>
<dbReference type="InterPro" id="IPR006566">
    <property type="entry name" value="FBD"/>
</dbReference>
<feature type="region of interest" description="Disordered" evidence="1">
    <location>
        <begin position="232"/>
        <end position="251"/>
    </location>
</feature>
<reference evidence="3" key="1">
    <citation type="journal article" date="2016" name="Nat. Genet.">
        <title>The genome sequences of Arachis duranensis and Arachis ipaensis, the diploid ancestors of cultivated peanut.</title>
        <authorList>
            <person name="Bertioli D.J."/>
            <person name="Cannon S.B."/>
            <person name="Froenicke L."/>
            <person name="Huang G."/>
            <person name="Farmer A.D."/>
            <person name="Cannon E.K."/>
            <person name="Liu X."/>
            <person name="Gao D."/>
            <person name="Clevenger J."/>
            <person name="Dash S."/>
            <person name="Ren L."/>
            <person name="Moretzsohn M.C."/>
            <person name="Shirasawa K."/>
            <person name="Huang W."/>
            <person name="Vidigal B."/>
            <person name="Abernathy B."/>
            <person name="Chu Y."/>
            <person name="Niederhuth C.E."/>
            <person name="Umale P."/>
            <person name="Araujo A.C."/>
            <person name="Kozik A."/>
            <person name="Kim K.D."/>
            <person name="Burow M.D."/>
            <person name="Varshney R.K."/>
            <person name="Wang X."/>
            <person name="Zhang X."/>
            <person name="Barkley N."/>
            <person name="Guimaraes P.M."/>
            <person name="Isobe S."/>
            <person name="Guo B."/>
            <person name="Liao B."/>
            <person name="Stalker H.T."/>
            <person name="Schmitz R.J."/>
            <person name="Scheffler B.E."/>
            <person name="Leal-Bertioli S.C."/>
            <person name="Xun X."/>
            <person name="Jackson S.A."/>
            <person name="Michelmore R."/>
            <person name="Ozias-Akins P."/>
        </authorList>
    </citation>
    <scope>NUCLEOTIDE SEQUENCE [LARGE SCALE GENOMIC DNA]</scope>
    <source>
        <strain evidence="3">cv. V14167</strain>
    </source>
</reference>
<organism evidence="3 4">
    <name type="scientific">Arachis duranensis</name>
    <name type="common">Wild peanut</name>
    <dbReference type="NCBI Taxonomy" id="130453"/>
    <lineage>
        <taxon>Eukaryota</taxon>
        <taxon>Viridiplantae</taxon>
        <taxon>Streptophyta</taxon>
        <taxon>Embryophyta</taxon>
        <taxon>Tracheophyta</taxon>
        <taxon>Spermatophyta</taxon>
        <taxon>Magnoliopsida</taxon>
        <taxon>eudicotyledons</taxon>
        <taxon>Gunneridae</taxon>
        <taxon>Pentapetalae</taxon>
        <taxon>rosids</taxon>
        <taxon>fabids</taxon>
        <taxon>Fabales</taxon>
        <taxon>Fabaceae</taxon>
        <taxon>Papilionoideae</taxon>
        <taxon>50 kb inversion clade</taxon>
        <taxon>dalbergioids sensu lato</taxon>
        <taxon>Dalbergieae</taxon>
        <taxon>Pterocarpus clade</taxon>
        <taxon>Arachis</taxon>
    </lineage>
</organism>
<dbReference type="SMART" id="SM00579">
    <property type="entry name" value="FBD"/>
    <property type="match status" value="1"/>
</dbReference>
<dbReference type="SUPFAM" id="SSF81383">
    <property type="entry name" value="F-box domain"/>
    <property type="match status" value="1"/>
</dbReference>
<feature type="domain" description="F-box" evidence="2">
    <location>
        <begin position="24"/>
        <end position="58"/>
    </location>
</feature>